<evidence type="ECO:0000313" key="2">
    <source>
        <dbReference type="EMBL" id="RCW94628.1"/>
    </source>
</evidence>
<dbReference type="EMBL" id="QPJQ01000045">
    <property type="protein sequence ID" value="RCW94628.1"/>
    <property type="molecule type" value="Genomic_DNA"/>
</dbReference>
<protein>
    <submittedName>
        <fullName evidence="2">Uncharacterized protein</fullName>
    </submittedName>
</protein>
<dbReference type="RefSeq" id="WP_147270571.1">
    <property type="nucleotide sequence ID" value="NZ_QPJQ01000045.1"/>
</dbReference>
<feature type="transmembrane region" description="Helical" evidence="1">
    <location>
        <begin position="36"/>
        <end position="56"/>
    </location>
</feature>
<evidence type="ECO:0000313" key="3">
    <source>
        <dbReference type="Proteomes" id="UP000253506"/>
    </source>
</evidence>
<name>A0A368ZKL5_9GAMM</name>
<keyword evidence="1" id="KW-0812">Transmembrane</keyword>
<reference evidence="2 3" key="1">
    <citation type="submission" date="2018-07" db="EMBL/GenBank/DDBJ databases">
        <title>Genomic Encyclopedia of Type Strains, Phase III (KMG-III): the genomes of soil and plant-associated and newly described type strains.</title>
        <authorList>
            <person name="Whitman W."/>
        </authorList>
    </citation>
    <scope>NUCLEOTIDE SEQUENCE [LARGE SCALE GENOMIC DNA]</scope>
    <source>
        <strain evidence="2 3">CECT 7731</strain>
    </source>
</reference>
<dbReference type="AlphaFoldDB" id="A0A368ZKL5"/>
<organism evidence="2 3">
    <name type="scientific">Marinomonas foliarum</name>
    <dbReference type="NCBI Taxonomy" id="491950"/>
    <lineage>
        <taxon>Bacteria</taxon>
        <taxon>Pseudomonadati</taxon>
        <taxon>Pseudomonadota</taxon>
        <taxon>Gammaproteobacteria</taxon>
        <taxon>Oceanospirillales</taxon>
        <taxon>Oceanospirillaceae</taxon>
        <taxon>Marinomonas</taxon>
    </lineage>
</organism>
<keyword evidence="1" id="KW-0472">Membrane</keyword>
<evidence type="ECO:0000256" key="1">
    <source>
        <dbReference type="SAM" id="Phobius"/>
    </source>
</evidence>
<comment type="caution">
    <text evidence="2">The sequence shown here is derived from an EMBL/GenBank/DDBJ whole genome shotgun (WGS) entry which is preliminary data.</text>
</comment>
<proteinExistence type="predicted"/>
<accession>A0A368ZKL5</accession>
<keyword evidence="1" id="KW-1133">Transmembrane helix</keyword>
<feature type="transmembrane region" description="Helical" evidence="1">
    <location>
        <begin position="6"/>
        <end position="24"/>
    </location>
</feature>
<sequence length="73" mass="8031">MENELITDLLGQIVLGLLLVVPLWKIHGKAGKNPALALFVFIPYLGLLIVSLVLAFSRWPATEYQNNAAQQEG</sequence>
<dbReference type="Proteomes" id="UP000253506">
    <property type="component" value="Unassembled WGS sequence"/>
</dbReference>
<gene>
    <name evidence="2" type="ORF">DFP77_14526</name>
</gene>